<dbReference type="InterPro" id="IPR007835">
    <property type="entry name" value="MOFRL"/>
</dbReference>
<dbReference type="GO" id="GO:0008887">
    <property type="term" value="F:glycerate kinase activity"/>
    <property type="evidence" value="ECO:0007669"/>
    <property type="project" value="InterPro"/>
</dbReference>
<name>A0A7R6PWD7_9BACT</name>
<evidence type="ECO:0000313" key="3">
    <source>
        <dbReference type="EMBL" id="BBB31835.1"/>
    </source>
</evidence>
<dbReference type="Pfam" id="PF13660">
    <property type="entry name" value="DUF4147"/>
    <property type="match status" value="1"/>
</dbReference>
<dbReference type="GO" id="GO:0016618">
    <property type="term" value="F:hydroxypyruvate reductase [NAD(P)H] activity"/>
    <property type="evidence" value="ECO:0007669"/>
    <property type="project" value="UniProtKB-EC"/>
</dbReference>
<dbReference type="EMBL" id="AP017470">
    <property type="protein sequence ID" value="BBB31835.1"/>
    <property type="molecule type" value="Genomic_DNA"/>
</dbReference>
<dbReference type="KEGG" id="thyd:TTHT_0209"/>
<evidence type="ECO:0000259" key="1">
    <source>
        <dbReference type="Pfam" id="PF05161"/>
    </source>
</evidence>
<dbReference type="InterPro" id="IPR037035">
    <property type="entry name" value="GK-like_C_sf"/>
</dbReference>
<evidence type="ECO:0000313" key="4">
    <source>
        <dbReference type="Proteomes" id="UP000595564"/>
    </source>
</evidence>
<accession>A0A7R6PWD7</accession>
<dbReference type="Proteomes" id="UP000595564">
    <property type="component" value="Chromosome"/>
</dbReference>
<dbReference type="GO" id="GO:0005737">
    <property type="term" value="C:cytoplasm"/>
    <property type="evidence" value="ECO:0007669"/>
    <property type="project" value="TreeGrafter"/>
</dbReference>
<feature type="domain" description="MOFRL" evidence="1">
    <location>
        <begin position="289"/>
        <end position="398"/>
    </location>
</feature>
<dbReference type="RefSeq" id="WP_201328168.1">
    <property type="nucleotide sequence ID" value="NZ_AP017470.1"/>
</dbReference>
<gene>
    <name evidence="3" type="primary">ttuD</name>
    <name evidence="3" type="ORF">TTHT_0209</name>
</gene>
<dbReference type="SUPFAM" id="SSF82544">
    <property type="entry name" value="GckA/TtuD-like"/>
    <property type="match status" value="1"/>
</dbReference>
<dbReference type="EC" id="1.1.1.81" evidence="3"/>
<dbReference type="Gene3D" id="3.40.1480.10">
    <property type="entry name" value="MOFRL domain"/>
    <property type="match status" value="1"/>
</dbReference>
<keyword evidence="4" id="KW-1185">Reference proteome</keyword>
<dbReference type="InterPro" id="IPR025286">
    <property type="entry name" value="MOFRL_assoc_dom"/>
</dbReference>
<feature type="domain" description="MOFRL-associated" evidence="2">
    <location>
        <begin position="2"/>
        <end position="209"/>
    </location>
</feature>
<keyword evidence="3" id="KW-0670">Pyruvate</keyword>
<organism evidence="3 4">
    <name type="scientific">Thermotomaculum hydrothermale</name>
    <dbReference type="NCBI Taxonomy" id="981385"/>
    <lineage>
        <taxon>Bacteria</taxon>
        <taxon>Pseudomonadati</taxon>
        <taxon>Acidobacteriota</taxon>
        <taxon>Holophagae</taxon>
        <taxon>Thermotomaculales</taxon>
        <taxon>Thermotomaculaceae</taxon>
        <taxon>Thermotomaculum</taxon>
    </lineage>
</organism>
<dbReference type="Pfam" id="PF05161">
    <property type="entry name" value="MOFRL"/>
    <property type="match status" value="1"/>
</dbReference>
<dbReference type="AlphaFoldDB" id="A0A7R6PWD7"/>
<dbReference type="PANTHER" id="PTHR12227">
    <property type="entry name" value="GLYCERATE KINASE"/>
    <property type="match status" value="1"/>
</dbReference>
<evidence type="ECO:0000259" key="2">
    <source>
        <dbReference type="Pfam" id="PF13660"/>
    </source>
</evidence>
<keyword evidence="3" id="KW-0560">Oxidoreductase</keyword>
<protein>
    <submittedName>
        <fullName evidence="3">Hydroxypyruvate reductase</fullName>
        <ecNumber evidence="3">1.1.1.81</ecNumber>
    </submittedName>
</protein>
<dbReference type="InterPro" id="IPR038614">
    <property type="entry name" value="GK_N_sf"/>
</dbReference>
<sequence>MLKDIYLKLIEKINPEKLLTNYFARKKQTLPYKYVVAIGKAAIPMVKGFSQLFSFKKGFVVSPYDGDIPSNCELFVSTHPEISEESFKAANKLINFLENSKGNTAILLSGGGSALIEKPLDFLSLKQVSDASNFLVKSGLPIEDINFFRIHLSQIKGGGLLNFLKSNAECFILCDVLGKRIDRVSSAPFLKVKRDFKTFVEKAEKIGLFSVLGNLREEFLNTNFKVNDFNIPHSIVADNSTVVDIFSSQLEANGLKPEKYYDFIQKDVETESKRLFSLLKEFGNNEKTVIVAGGEATVKVRGRGKGGRTLELGLRFIKRMIEDKEFLPVDFLFATTDGIDGNSDSAGVFVDSRTLKTIFENETLFSIDAYLLENNSKAFFEKYNCLLKTGYTGTNLLDIYSIRKV</sequence>
<dbReference type="Gene3D" id="3.40.50.10180">
    <property type="entry name" value="Glycerate kinase, MOFRL-like N-terminal domain"/>
    <property type="match status" value="1"/>
</dbReference>
<dbReference type="PANTHER" id="PTHR12227:SF0">
    <property type="entry name" value="GLYCERATE KINASE"/>
    <property type="match status" value="1"/>
</dbReference>
<reference evidence="3 4" key="1">
    <citation type="journal article" date="2012" name="Extremophiles">
        <title>Thermotomaculum hydrothermale gen. nov., sp. nov., a novel heterotrophic thermophile within the phylum Acidobacteria from a deep-sea hydrothermal vent chimney in the Southern Okinawa Trough.</title>
        <authorList>
            <person name="Izumi H."/>
            <person name="Nunoura T."/>
            <person name="Miyazaki M."/>
            <person name="Mino S."/>
            <person name="Toki T."/>
            <person name="Takai K."/>
            <person name="Sako Y."/>
            <person name="Sawabe T."/>
            <person name="Nakagawa S."/>
        </authorList>
    </citation>
    <scope>NUCLEOTIDE SEQUENCE [LARGE SCALE GENOMIC DNA]</scope>
    <source>
        <strain evidence="3 4">AC55</strain>
    </source>
</reference>
<dbReference type="InterPro" id="IPR039760">
    <property type="entry name" value="MOFRL_protein"/>
</dbReference>
<proteinExistence type="predicted"/>